<evidence type="ECO:0000256" key="3">
    <source>
        <dbReference type="ARBA" id="ARBA00023242"/>
    </source>
</evidence>
<keyword evidence="3" id="KW-0539">Nucleus</keyword>
<feature type="region of interest" description="Disordered" evidence="4">
    <location>
        <begin position="1"/>
        <end position="146"/>
    </location>
</feature>
<dbReference type="AlphaFoldDB" id="A0A151GUB7"/>
<evidence type="ECO:0000259" key="5">
    <source>
        <dbReference type="PROSITE" id="PS51366"/>
    </source>
</evidence>
<dbReference type="STRING" id="98403.A0A151GUB7"/>
<feature type="region of interest" description="Disordered" evidence="4">
    <location>
        <begin position="617"/>
        <end position="644"/>
    </location>
</feature>
<dbReference type="InParanoid" id="A0A151GUB7"/>
<feature type="compositionally biased region" description="Basic and acidic residues" evidence="4">
    <location>
        <begin position="17"/>
        <end position="32"/>
    </location>
</feature>
<dbReference type="EMBL" id="LAYC01000001">
    <property type="protein sequence ID" value="KYK60705.1"/>
    <property type="molecule type" value="Genomic_DNA"/>
</dbReference>
<dbReference type="PANTHER" id="PTHR18034:SF4">
    <property type="entry name" value="NUCLEOLAR MIF4G DOMAIN-CONTAINING PROTEIN 1"/>
    <property type="match status" value="1"/>
</dbReference>
<comment type="similarity">
    <text evidence="2">Belongs to the CWC22 family.</text>
</comment>
<dbReference type="SUPFAM" id="SSF48371">
    <property type="entry name" value="ARM repeat"/>
    <property type="match status" value="1"/>
</dbReference>
<dbReference type="InterPro" id="IPR050781">
    <property type="entry name" value="CWC22_splicing_factor"/>
</dbReference>
<accession>A0A151GUB7</accession>
<proteinExistence type="inferred from homology"/>
<comment type="caution">
    <text evidence="6">The sequence shown here is derived from an EMBL/GenBank/DDBJ whole genome shotgun (WGS) entry which is preliminary data.</text>
</comment>
<dbReference type="RefSeq" id="XP_040660057.1">
    <property type="nucleotide sequence ID" value="XM_040799174.1"/>
</dbReference>
<feature type="region of interest" description="Disordered" evidence="4">
    <location>
        <begin position="264"/>
        <end position="314"/>
    </location>
</feature>
<dbReference type="Gene3D" id="1.25.40.180">
    <property type="match status" value="1"/>
</dbReference>
<feature type="compositionally biased region" description="Basic residues" evidence="4">
    <location>
        <begin position="51"/>
        <end position="62"/>
    </location>
</feature>
<dbReference type="GO" id="GO:0005730">
    <property type="term" value="C:nucleolus"/>
    <property type="evidence" value="ECO:0007669"/>
    <property type="project" value="UniProtKB-SubCell"/>
</dbReference>
<feature type="domain" description="MI" evidence="5">
    <location>
        <begin position="664"/>
        <end position="797"/>
    </location>
</feature>
<name>A0A151GUB7_DRECN</name>
<feature type="compositionally biased region" description="Acidic residues" evidence="4">
    <location>
        <begin position="264"/>
        <end position="288"/>
    </location>
</feature>
<keyword evidence="7" id="KW-1185">Reference proteome</keyword>
<evidence type="ECO:0000256" key="4">
    <source>
        <dbReference type="SAM" id="MobiDB-lite"/>
    </source>
</evidence>
<organism evidence="6 7">
    <name type="scientific">Drechmeria coniospora</name>
    <name type="common">Nematophagous fungus</name>
    <name type="synonym">Meria coniospora</name>
    <dbReference type="NCBI Taxonomy" id="98403"/>
    <lineage>
        <taxon>Eukaryota</taxon>
        <taxon>Fungi</taxon>
        <taxon>Dikarya</taxon>
        <taxon>Ascomycota</taxon>
        <taxon>Pezizomycotina</taxon>
        <taxon>Sordariomycetes</taxon>
        <taxon>Hypocreomycetidae</taxon>
        <taxon>Hypocreales</taxon>
        <taxon>Ophiocordycipitaceae</taxon>
        <taxon>Drechmeria</taxon>
    </lineage>
</organism>
<feature type="compositionally biased region" description="Polar residues" evidence="4">
    <location>
        <begin position="1"/>
        <end position="10"/>
    </location>
</feature>
<reference evidence="6 7" key="1">
    <citation type="journal article" date="2016" name="Sci. Rep.">
        <title>Insights into Adaptations to a Near-Obligate Nematode Endoparasitic Lifestyle from the Finished Genome of Drechmeria coniospora.</title>
        <authorList>
            <person name="Zhang L."/>
            <person name="Zhou Z."/>
            <person name="Guo Q."/>
            <person name="Fokkens L."/>
            <person name="Miskei M."/>
            <person name="Pocsi I."/>
            <person name="Zhang W."/>
            <person name="Chen M."/>
            <person name="Wang L."/>
            <person name="Sun Y."/>
            <person name="Donzelli B.G."/>
            <person name="Gibson D.M."/>
            <person name="Nelson D.R."/>
            <person name="Luo J.G."/>
            <person name="Rep M."/>
            <person name="Liu H."/>
            <person name="Yang S."/>
            <person name="Wang J."/>
            <person name="Krasnoff S.B."/>
            <person name="Xu Y."/>
            <person name="Molnar I."/>
            <person name="Lin M."/>
        </authorList>
    </citation>
    <scope>NUCLEOTIDE SEQUENCE [LARGE SCALE GENOMIC DNA]</scope>
    <source>
        <strain evidence="6 7">ARSEF 6962</strain>
    </source>
</reference>
<feature type="compositionally biased region" description="Acidic residues" evidence="4">
    <location>
        <begin position="104"/>
        <end position="120"/>
    </location>
</feature>
<evidence type="ECO:0000313" key="7">
    <source>
        <dbReference type="Proteomes" id="UP000076580"/>
    </source>
</evidence>
<dbReference type="InterPro" id="IPR016024">
    <property type="entry name" value="ARM-type_fold"/>
</dbReference>
<dbReference type="GO" id="GO:0042274">
    <property type="term" value="P:ribosomal small subunit biogenesis"/>
    <property type="evidence" value="ECO:0007669"/>
    <property type="project" value="TreeGrafter"/>
</dbReference>
<gene>
    <name evidence="6" type="ORF">DCS_01843</name>
</gene>
<evidence type="ECO:0000256" key="2">
    <source>
        <dbReference type="ARBA" id="ARBA00006856"/>
    </source>
</evidence>
<dbReference type="GO" id="GO:0003723">
    <property type="term" value="F:RNA binding"/>
    <property type="evidence" value="ECO:0007669"/>
    <property type="project" value="InterPro"/>
</dbReference>
<dbReference type="GeneID" id="63714486"/>
<dbReference type="Pfam" id="PF02854">
    <property type="entry name" value="MIF4G"/>
    <property type="match status" value="1"/>
</dbReference>
<protein>
    <submittedName>
        <fullName evidence="6">MIF4G domain-containing protein</fullName>
    </submittedName>
</protein>
<comment type="subcellular location">
    <subcellularLocation>
        <location evidence="1">Nucleus</location>
        <location evidence="1">Nucleolus</location>
    </subcellularLocation>
</comment>
<dbReference type="SMART" id="SM00543">
    <property type="entry name" value="MIF4G"/>
    <property type="match status" value="1"/>
</dbReference>
<evidence type="ECO:0000313" key="6">
    <source>
        <dbReference type="EMBL" id="KYK60705.1"/>
    </source>
</evidence>
<evidence type="ECO:0000256" key="1">
    <source>
        <dbReference type="ARBA" id="ARBA00004604"/>
    </source>
</evidence>
<dbReference type="PANTHER" id="PTHR18034">
    <property type="entry name" value="CELL CYCLE CONTROL PROTEIN CWF22-RELATED"/>
    <property type="match status" value="1"/>
</dbReference>
<dbReference type="Proteomes" id="UP000076580">
    <property type="component" value="Chromosome 01"/>
</dbReference>
<dbReference type="InterPro" id="IPR003891">
    <property type="entry name" value="Initiation_fac_eIF4g_MI"/>
</dbReference>
<sequence>MPSNSVSDLQSRLFKRMKIETSERPRARKEVSGDGIAGSRVRRRMDDRKMQRARKKAQKYSKHPVPSLGGQPRNEPVTPVASQLKPELSNRYVASAPGARLGNDDESDAAEESLQDAMDDSDARSDSSNDFVLDMPTTVSQDDRMSRKVREDLAQYDAEIDEFERKLGIKKGRKSLPKAFREDGLEDLLDGVSNESPKTEDDAKKRKNVYDDWLSSKRRKELPKADERKHKALGNFGEEIITHAGTGGRMSALDLGRINYRGDEVDDEVEFDEIDDEDETDDDMEVNDDSFSGFGSGTEDDATISAQPKKENPYVAPQTNNVVAKYVPPSLRRSSASEDETRSRLRKQIQGQINRLTDANILSIVQAIEAIYRNNARGDVTEILTDAILAQICKPESLPDQFFVLTGGFAAAIYRIMGSSFGSHIVRRIVETFADGYKHASGEMSEESSIRKEASNAIALLTELYVFEVVSCQIIFNYLERLLDDLSELNVELLLRICRMAGRLLRKDDPQALKHVSAVLGKAVSKVGFANVSARTKFMVETIDDLRNSKPKAKGMDSAIVSEHVLRMKKRLGELRWQSRRLDGLAPMGMSLDDVESSDSRGKWWLVGASVPVVSRDEAAGTKGRAPATTRRAGGNNNSTDEEDMDIVLPDYSKKARAQGLNNTAQIAIFTAIMSATDHEHGYRQYMELRLKKDDQVEIARVLVQCVGSELQYNNYYALVAGHACANGRVKFALQDQLWRIFRGLGESLFGEEADEEETADTERMRDARRLKNVARFYASLVTDGALGIGILKPLSLPKLNLRARCFVERFMIRLLLGCKATGLKEDALVQRIFGAVREFPSLAADTRWFLEKRVRRSKWIKAKDAKRLDRLREKAQSVVEAAAVGDGE</sequence>
<dbReference type="InterPro" id="IPR003890">
    <property type="entry name" value="MIF4G-like_typ-3"/>
</dbReference>
<dbReference type="PROSITE" id="PS51366">
    <property type="entry name" value="MI"/>
    <property type="match status" value="1"/>
</dbReference>
<dbReference type="FunCoup" id="A0A151GUB7">
    <property type="interactions" value="547"/>
</dbReference>